<accession>A0AB72ZGP7</accession>
<name>A0AB72ZGP7_YERPE</name>
<evidence type="ECO:0000313" key="3">
    <source>
        <dbReference type="Proteomes" id="UP000003231"/>
    </source>
</evidence>
<feature type="region of interest" description="Disordered" evidence="1">
    <location>
        <begin position="1"/>
        <end position="21"/>
    </location>
</feature>
<sequence>MHLPIHNSESQTPPLLIVSVT</sequence>
<dbReference type="AlphaFoldDB" id="A0AB72ZGP7"/>
<organism evidence="2 3">
    <name type="scientific">Yersinia pestis PY-08</name>
    <dbReference type="NCBI Taxonomy" id="992134"/>
    <lineage>
        <taxon>Bacteria</taxon>
        <taxon>Pseudomonadati</taxon>
        <taxon>Pseudomonadota</taxon>
        <taxon>Gammaproteobacteria</taxon>
        <taxon>Enterobacterales</taxon>
        <taxon>Yersiniaceae</taxon>
        <taxon>Yersinia</taxon>
    </lineage>
</organism>
<gene>
    <name evidence="2" type="ORF">YPPY08_3224</name>
</gene>
<comment type="caution">
    <text evidence="2">The sequence shown here is derived from an EMBL/GenBank/DDBJ whole genome shotgun (WGS) entry which is preliminary data.</text>
</comment>
<dbReference type="EMBL" id="AKRT01000361">
    <property type="protein sequence ID" value="EIR16288.1"/>
    <property type="molecule type" value="Genomic_DNA"/>
</dbReference>
<proteinExistence type="predicted"/>
<protein>
    <submittedName>
        <fullName evidence="2">Uncharacterized protein</fullName>
    </submittedName>
</protein>
<dbReference type="Proteomes" id="UP000003231">
    <property type="component" value="Unassembled WGS sequence"/>
</dbReference>
<feature type="non-terminal residue" evidence="2">
    <location>
        <position position="21"/>
    </location>
</feature>
<evidence type="ECO:0000256" key="1">
    <source>
        <dbReference type="SAM" id="MobiDB-lite"/>
    </source>
</evidence>
<reference evidence="2 3" key="1">
    <citation type="submission" date="2012-05" db="EMBL/GenBank/DDBJ databases">
        <title>Genome sequence of Yersinia Pestis PY-08.</title>
        <authorList>
            <person name="Santana-Cruz I."/>
            <person name="Sengamalay N."/>
            <person name="McCracken C."/>
            <person name="Daugherty S.C."/>
            <person name="Maroo A."/>
            <person name="Vara P.G."/>
            <person name="Tallon L.J."/>
            <person name="Sadzewicz L."/>
            <person name="Vinetz J.M."/>
            <person name="Cespedes Zambrano M.J."/>
            <person name="Fraser-Liggett C.M."/>
            <person name="Tettelin H."/>
        </authorList>
    </citation>
    <scope>NUCLEOTIDE SEQUENCE [LARGE SCALE GENOMIC DNA]</scope>
    <source>
        <strain evidence="2 3">PY-08</strain>
    </source>
</reference>
<evidence type="ECO:0000313" key="2">
    <source>
        <dbReference type="EMBL" id="EIR16288.1"/>
    </source>
</evidence>